<dbReference type="InterPro" id="IPR029033">
    <property type="entry name" value="His_PPase_superfam"/>
</dbReference>
<dbReference type="Gene3D" id="3.40.50.1240">
    <property type="entry name" value="Phosphoglycerate mutase-like"/>
    <property type="match status" value="1"/>
</dbReference>
<organism evidence="1">
    <name type="scientific">Actinomyces succiniciruminis</name>
    <dbReference type="NCBI Taxonomy" id="1522002"/>
    <lineage>
        <taxon>Bacteria</taxon>
        <taxon>Bacillati</taxon>
        <taxon>Actinomycetota</taxon>
        <taxon>Actinomycetes</taxon>
        <taxon>Actinomycetales</taxon>
        <taxon>Actinomycetaceae</taxon>
        <taxon>Actinomyces</taxon>
    </lineage>
</organism>
<dbReference type="SUPFAM" id="SSF53254">
    <property type="entry name" value="Phosphoglycerate mutase-like"/>
    <property type="match status" value="1"/>
</dbReference>
<dbReference type="InterPro" id="IPR050275">
    <property type="entry name" value="PGM_Phosphatase"/>
</dbReference>
<dbReference type="InterPro" id="IPR013078">
    <property type="entry name" value="His_Pase_superF_clade-1"/>
</dbReference>
<dbReference type="SMART" id="SM00855">
    <property type="entry name" value="PGAM"/>
    <property type="match status" value="1"/>
</dbReference>
<name>A0A1L7RB88_9ACTO</name>
<accession>A0A1L7RB88</accession>
<protein>
    <submittedName>
        <fullName evidence="1">Phosphoglycerate mutase</fullName>
    </submittedName>
</protein>
<dbReference type="EMBL" id="LK995496">
    <property type="protein sequence ID" value="CED91121.1"/>
    <property type="molecule type" value="Genomic_DNA"/>
</dbReference>
<gene>
    <name evidence="1" type="ORF">AAM4_1289</name>
</gene>
<dbReference type="Pfam" id="PF00300">
    <property type="entry name" value="His_Phos_1"/>
    <property type="match status" value="1"/>
</dbReference>
<dbReference type="RefSeq" id="WP_210579889.1">
    <property type="nucleotide sequence ID" value="NZ_LK995496.1"/>
</dbReference>
<sequence>MAMIYFVRHGRTVLNEQRRTQGRSDSPLTPEGRVGAEICRDYLADVGFTRAYFSPQGRVQETGGILLQAHPGVAPVNLTGLREYNYGVYDGGPDPVMHAALPAEQHLPAVLTGVHPGAPGGITARDYLADVDGAIARVLADMRADANNGHGEGNVLVVSHGMTLMTILARWVGPQIYGMAPMANCAVTTVEVTPTAVDGAPRLLTWAADPGHQGVTYPARDFSDAFVGVVPVPIDWTHPEGLAADVADAVGSDVRGNA</sequence>
<proteinExistence type="predicted"/>
<dbReference type="AlphaFoldDB" id="A0A1L7RB88"/>
<dbReference type="CDD" id="cd07067">
    <property type="entry name" value="HP_PGM_like"/>
    <property type="match status" value="1"/>
</dbReference>
<dbReference type="PANTHER" id="PTHR48100">
    <property type="entry name" value="BROAD-SPECIFICITY PHOSPHATASE YOR283W-RELATED"/>
    <property type="match status" value="1"/>
</dbReference>
<reference evidence="1" key="1">
    <citation type="submission" date="2014-07" db="EMBL/GenBank/DDBJ databases">
        <authorList>
            <person name="Zhang J.E."/>
            <person name="Yang H."/>
            <person name="Guo J."/>
            <person name="Deng Z."/>
            <person name="Luo H."/>
            <person name="Luo M."/>
            <person name="Zhao B."/>
        </authorList>
    </citation>
    <scope>NUCLEOTIDE SEQUENCE</scope>
    <source>
        <strain evidence="1">AM4</strain>
    </source>
</reference>
<evidence type="ECO:0000313" key="1">
    <source>
        <dbReference type="EMBL" id="CED91121.1"/>
    </source>
</evidence>
<dbReference type="GO" id="GO:0016791">
    <property type="term" value="F:phosphatase activity"/>
    <property type="evidence" value="ECO:0007669"/>
    <property type="project" value="TreeGrafter"/>
</dbReference>